<proteinExistence type="inferred from homology"/>
<gene>
    <name evidence="12" type="ORF">A1Q2_02841</name>
</gene>
<feature type="active site" evidence="6">
    <location>
        <position position="471"/>
    </location>
</feature>
<evidence type="ECO:0000256" key="10">
    <source>
        <dbReference type="SAM" id="MobiDB-lite"/>
    </source>
</evidence>
<dbReference type="eggNOG" id="KOG2204">
    <property type="taxonomic scope" value="Eukaryota"/>
</dbReference>
<keyword evidence="4 9" id="KW-0378">Hydrolase</keyword>
<feature type="active site" description="Proton donor" evidence="6">
    <location>
        <position position="335"/>
    </location>
</feature>
<keyword evidence="7" id="KW-0106">Calcium</keyword>
<evidence type="ECO:0000313" key="12">
    <source>
        <dbReference type="EMBL" id="EKD02897.1"/>
    </source>
</evidence>
<dbReference type="InterPro" id="IPR036026">
    <property type="entry name" value="Seven-hairpin_glycosidases"/>
</dbReference>
<feature type="transmembrane region" description="Helical" evidence="11">
    <location>
        <begin position="30"/>
        <end position="46"/>
    </location>
</feature>
<dbReference type="HOGENOM" id="CLU_330094_0_0_1"/>
<comment type="caution">
    <text evidence="12">The sequence shown here is derived from an EMBL/GenBank/DDBJ whole genome shotgun (WGS) entry which is preliminary data.</text>
</comment>
<dbReference type="Proteomes" id="UP000006757">
    <property type="component" value="Unassembled WGS sequence"/>
</dbReference>
<keyword evidence="9" id="KW-0326">Glycosidase</keyword>
<dbReference type="GO" id="GO:0005975">
    <property type="term" value="P:carbohydrate metabolic process"/>
    <property type="evidence" value="ECO:0007669"/>
    <property type="project" value="InterPro"/>
</dbReference>
<dbReference type="PRINTS" id="PR00747">
    <property type="entry name" value="GLYHDRLASE47"/>
</dbReference>
<keyword evidence="11" id="KW-1133">Transmembrane helix</keyword>
<dbReference type="EC" id="3.2.1.-" evidence="9"/>
<dbReference type="Pfam" id="PF01532">
    <property type="entry name" value="Glyco_hydro_47"/>
    <property type="match status" value="1"/>
</dbReference>
<evidence type="ECO:0000256" key="8">
    <source>
        <dbReference type="PIRSR" id="PIRSR601382-3"/>
    </source>
</evidence>
<keyword evidence="11" id="KW-0812">Transmembrane</keyword>
<dbReference type="PANTHER" id="PTHR11742">
    <property type="entry name" value="MANNOSYL-OLIGOSACCHARIDE ALPHA-1,2-MANNOSIDASE-RELATED"/>
    <property type="match status" value="1"/>
</dbReference>
<dbReference type="InParanoid" id="K1VTI2"/>
<dbReference type="GO" id="GO:0004571">
    <property type="term" value="F:mannosyl-oligosaccharide 1,2-alpha-mannosidase activity"/>
    <property type="evidence" value="ECO:0007669"/>
    <property type="project" value="InterPro"/>
</dbReference>
<comment type="cofactor">
    <cofactor evidence="1 7">
        <name>Ca(2+)</name>
        <dbReference type="ChEBI" id="CHEBI:29108"/>
    </cofactor>
</comment>
<reference evidence="12 13" key="1">
    <citation type="journal article" date="2012" name="Eukaryot. Cell">
        <title>Genome sequence of the Trichosporon asahii environmental strain CBS 8904.</title>
        <authorList>
            <person name="Yang R.Y."/>
            <person name="Li H.T."/>
            <person name="Zhu H."/>
            <person name="Zhou G.P."/>
            <person name="Wang M."/>
            <person name="Wang L."/>
        </authorList>
    </citation>
    <scope>NUCLEOTIDE SEQUENCE [LARGE SCALE GENOMIC DNA]</scope>
    <source>
        <strain evidence="12 13">CBS 8904</strain>
    </source>
</reference>
<dbReference type="InterPro" id="IPR050749">
    <property type="entry name" value="Glycosyl_Hydrolase_47"/>
</dbReference>
<dbReference type="GO" id="GO:0036503">
    <property type="term" value="P:ERAD pathway"/>
    <property type="evidence" value="ECO:0007669"/>
    <property type="project" value="UniProtKB-ARBA"/>
</dbReference>
<evidence type="ECO:0000256" key="4">
    <source>
        <dbReference type="ARBA" id="ARBA00022801"/>
    </source>
</evidence>
<accession>K1VTI2</accession>
<sequence>MANYDPELGGAVGATGGVGAFMRRRLRRPRLIFVGLTVFGLLYYYSDSLRPEQPPGIVVSPDDTGVGWGGSGSIGGGGAVDDRPPAKSKPKPIESYTGVEAEFIVDENGDHYYPNILTPEAAPMVPDPDNLMDPASFFPEVGPDFLKRPEVREFPNAELHKIISVAPPDNAKHRQIELLPGAYSETWKGPEEWKPTYGNAKPIQWDGFKKGNYETATQRKTREARRNAVKRGFVYAWQKYKDHAWGHDEVKPVTKDYHDPFNGWGASIVDTLDTLLVMGLSDEYNQCRSHVNQLNFRWVKGADWSQGYVAPPDELDEKGQPWQIAREAASIPVFETGIRYLGGLLGAYDLSGDKLMLDRAVEIAEVLSRAFNTNSGLPAGSRMDPGYQTGALKLHSVSIAEVGSMTLELMRLGFLTNDRKWFDLAQRCTDYLEDNIAPRTKFPPLIPMSFAADPLPDAKIQGSYSFGAMADSFYEYLIKTVKLLGETSAIAKQYARLYADSVDVARKVLFYDIPNVPGRDLFTIGKYEYGSPKVETEHLTCFAGGMLGLGDKLLDRPQDRIDGERFTSTCYWLAASSPLGIQPENVQFFSPTEKGQYVNVTGDGKPYRPPLKLPIEEMDATYVHKNWQGQYLWNDDNTPVNLTDEVQRAPGVKYHRKWKGVPVGSKRRNGHYINRPETIESVFYMYRLTGDKKWQDIGWDMFTHWMTHAKTHAGISSIRDVTKDESEKILGNNMESFIFAETFKYHYLLQSDPELLSLDNYVLNTEAHPMIATDKEPGFEGLWTPPAHEEDLGVRGEGTHVQKYMRLDNLDRYRRRNAAVLEAKKAAQAEKEGRPKGA</sequence>
<evidence type="ECO:0000256" key="9">
    <source>
        <dbReference type="RuleBase" id="RU361193"/>
    </source>
</evidence>
<protein>
    <recommendedName>
        <fullName evidence="9">alpha-1,2-Mannosidase</fullName>
        <ecNumber evidence="9">3.2.1.-</ecNumber>
    </recommendedName>
</protein>
<evidence type="ECO:0000313" key="13">
    <source>
        <dbReference type="Proteomes" id="UP000006757"/>
    </source>
</evidence>
<organism evidence="12 13">
    <name type="scientific">Trichosporon asahii var. asahii (strain CBS 8904)</name>
    <name type="common">Yeast</name>
    <dbReference type="NCBI Taxonomy" id="1220162"/>
    <lineage>
        <taxon>Eukaryota</taxon>
        <taxon>Fungi</taxon>
        <taxon>Dikarya</taxon>
        <taxon>Basidiomycota</taxon>
        <taxon>Agaricomycotina</taxon>
        <taxon>Tremellomycetes</taxon>
        <taxon>Trichosporonales</taxon>
        <taxon>Trichosporonaceae</taxon>
        <taxon>Trichosporon</taxon>
    </lineage>
</organism>
<feature type="disulfide bond" evidence="8">
    <location>
        <begin position="541"/>
        <end position="570"/>
    </location>
</feature>
<keyword evidence="13" id="KW-1185">Reference proteome</keyword>
<feature type="binding site" evidence="7">
    <location>
        <position position="765"/>
    </location>
    <ligand>
        <name>Ca(2+)</name>
        <dbReference type="ChEBI" id="CHEBI:29108"/>
    </ligand>
</feature>
<dbReference type="AlphaFoldDB" id="K1VTI2"/>
<dbReference type="Gene3D" id="1.50.10.10">
    <property type="match status" value="1"/>
</dbReference>
<dbReference type="OMA" id="YYTFENE"/>
<dbReference type="EMBL" id="AMBO01000274">
    <property type="protein sequence ID" value="EKD02897.1"/>
    <property type="molecule type" value="Genomic_DNA"/>
</dbReference>
<dbReference type="GO" id="GO:0005783">
    <property type="term" value="C:endoplasmic reticulum"/>
    <property type="evidence" value="ECO:0007669"/>
    <property type="project" value="TreeGrafter"/>
</dbReference>
<dbReference type="PANTHER" id="PTHR11742:SF103">
    <property type="entry name" value="ENDOPLASMIC RETICULUM MANNOSIDASE MNL2-RELATED"/>
    <property type="match status" value="1"/>
</dbReference>
<evidence type="ECO:0000256" key="2">
    <source>
        <dbReference type="ARBA" id="ARBA00004922"/>
    </source>
</evidence>
<feature type="compositionally biased region" description="Gly residues" evidence="10">
    <location>
        <begin position="68"/>
        <end position="79"/>
    </location>
</feature>
<feature type="active site" evidence="6">
    <location>
        <position position="677"/>
    </location>
</feature>
<dbReference type="InterPro" id="IPR001382">
    <property type="entry name" value="Glyco_hydro_47"/>
</dbReference>
<dbReference type="GO" id="GO:0016020">
    <property type="term" value="C:membrane"/>
    <property type="evidence" value="ECO:0007669"/>
    <property type="project" value="InterPro"/>
</dbReference>
<dbReference type="STRING" id="1220162.K1VTI2"/>
<evidence type="ECO:0000256" key="7">
    <source>
        <dbReference type="PIRSR" id="PIRSR601382-2"/>
    </source>
</evidence>
<keyword evidence="5 8" id="KW-1015">Disulfide bond</keyword>
<feature type="active site" description="Proton donor" evidence="6">
    <location>
        <position position="584"/>
    </location>
</feature>
<evidence type="ECO:0000256" key="5">
    <source>
        <dbReference type="ARBA" id="ARBA00023157"/>
    </source>
</evidence>
<comment type="similarity">
    <text evidence="3 9">Belongs to the glycosyl hydrolase 47 family.</text>
</comment>
<evidence type="ECO:0000256" key="3">
    <source>
        <dbReference type="ARBA" id="ARBA00007658"/>
    </source>
</evidence>
<name>K1VTI2_TRIAC</name>
<evidence type="ECO:0000256" key="6">
    <source>
        <dbReference type="PIRSR" id="PIRSR601382-1"/>
    </source>
</evidence>
<dbReference type="OrthoDB" id="8118055at2759"/>
<keyword evidence="11" id="KW-0472">Membrane</keyword>
<feature type="region of interest" description="Disordered" evidence="10">
    <location>
        <begin position="68"/>
        <end position="93"/>
    </location>
</feature>
<comment type="pathway">
    <text evidence="2">Protein modification; protein glycosylation.</text>
</comment>
<evidence type="ECO:0000256" key="1">
    <source>
        <dbReference type="ARBA" id="ARBA00001913"/>
    </source>
</evidence>
<evidence type="ECO:0000256" key="11">
    <source>
        <dbReference type="SAM" id="Phobius"/>
    </source>
</evidence>
<keyword evidence="7" id="KW-0479">Metal-binding</keyword>
<dbReference type="GO" id="GO:0005509">
    <property type="term" value="F:calcium ion binding"/>
    <property type="evidence" value="ECO:0007669"/>
    <property type="project" value="InterPro"/>
</dbReference>
<dbReference type="InterPro" id="IPR012341">
    <property type="entry name" value="6hp_glycosidase-like_sf"/>
</dbReference>
<dbReference type="SUPFAM" id="SSF48225">
    <property type="entry name" value="Seven-hairpin glycosidases"/>
    <property type="match status" value="1"/>
</dbReference>